<dbReference type="RefSeq" id="WP_376733741.1">
    <property type="nucleotide sequence ID" value="NZ_JAYMRP010000017.1"/>
</dbReference>
<organism evidence="2 3">
    <name type="scientific">Streptomyces broussonetiae</name>
    <dbReference type="NCBI Taxonomy" id="2686304"/>
    <lineage>
        <taxon>Bacteria</taxon>
        <taxon>Bacillati</taxon>
        <taxon>Actinomycetota</taxon>
        <taxon>Actinomycetes</taxon>
        <taxon>Kitasatosporales</taxon>
        <taxon>Streptomycetaceae</taxon>
        <taxon>Streptomyces</taxon>
    </lineage>
</organism>
<dbReference type="InterPro" id="IPR002575">
    <property type="entry name" value="Aminoglycoside_PTrfase"/>
</dbReference>
<dbReference type="EC" id="2.7.1.-" evidence="2"/>
<feature type="domain" description="Aminoglycoside phosphotransferase" evidence="1">
    <location>
        <begin position="45"/>
        <end position="266"/>
    </location>
</feature>
<dbReference type="InterPro" id="IPR011009">
    <property type="entry name" value="Kinase-like_dom_sf"/>
</dbReference>
<gene>
    <name evidence="2" type="ORF">VSS16_20585</name>
</gene>
<comment type="caution">
    <text evidence="2">The sequence shown here is derived from an EMBL/GenBank/DDBJ whole genome shotgun (WGS) entry which is preliminary data.</text>
</comment>
<keyword evidence="2" id="KW-0808">Transferase</keyword>
<sequence>MSPPLPRRSHQSLVRFLAEARRRSADGRVVSGHHNINRIAELRQPLAFLLGAPSGRVLAKFRTPYPTVEVVPRIWPRESEVLRVVSAHVGEVPRCLADFGEWSLHHYLEGRALAEVAPEGQPVGSGRLASLAEFFARLAGVPADELPPRPADWPDDGDSRGFLDWLARFTEEEVHQSNRPRFGRLFDAVGIPGDTVGRFLRSVPPMTRRPFVLLHTDVHRANVIVVAGAASERLAVIDWELALYGDPLHDLATHLVRMDYDKAEQELMVRLWTAAMRHAGHADATAGLDTDLPVYLRFEYAQSVFPDVMRAALSLPDRPTERHLTDAAARIRRALRRASEPLALVDAPKDDQAIVEALRSWHDEDRSRRQERKESVA</sequence>
<dbReference type="GO" id="GO:0016740">
    <property type="term" value="F:transferase activity"/>
    <property type="evidence" value="ECO:0007669"/>
    <property type="project" value="UniProtKB-KW"/>
</dbReference>
<dbReference type="PANTHER" id="PTHR40086">
    <property type="entry name" value="PHOSPHOTRANSFERASE YTMP-RELATED"/>
    <property type="match status" value="1"/>
</dbReference>
<dbReference type="Proteomes" id="UP001585080">
    <property type="component" value="Unassembled WGS sequence"/>
</dbReference>
<evidence type="ECO:0000259" key="1">
    <source>
        <dbReference type="Pfam" id="PF01636"/>
    </source>
</evidence>
<evidence type="ECO:0000313" key="2">
    <source>
        <dbReference type="EMBL" id="MFB8775098.1"/>
    </source>
</evidence>
<dbReference type="InterPro" id="IPR052077">
    <property type="entry name" value="CcrZ_PhaseVar_Mediator"/>
</dbReference>
<accession>A0ABV5EEJ0</accession>
<dbReference type="EMBL" id="JAYMRP010000017">
    <property type="protein sequence ID" value="MFB8775098.1"/>
    <property type="molecule type" value="Genomic_DNA"/>
</dbReference>
<dbReference type="SUPFAM" id="SSF56112">
    <property type="entry name" value="Protein kinase-like (PK-like)"/>
    <property type="match status" value="1"/>
</dbReference>
<dbReference type="Gene3D" id="3.90.1200.10">
    <property type="match status" value="1"/>
</dbReference>
<reference evidence="2 3" key="1">
    <citation type="submission" date="2024-01" db="EMBL/GenBank/DDBJ databases">
        <title>Genome mining of biosynthetic gene clusters to explore secondary metabolites of Streptomyces sp.</title>
        <authorList>
            <person name="Baig A."/>
            <person name="Ajitkumar Shintre N."/>
            <person name="Kumar H."/>
            <person name="Anbarasu A."/>
            <person name="Ramaiah S."/>
        </authorList>
    </citation>
    <scope>NUCLEOTIDE SEQUENCE [LARGE SCALE GENOMIC DNA]</scope>
    <source>
        <strain evidence="2 3">A57</strain>
    </source>
</reference>
<dbReference type="PANTHER" id="PTHR40086:SF1">
    <property type="entry name" value="CELL CYCLE REGULATOR CCRZ"/>
    <property type="match status" value="1"/>
</dbReference>
<evidence type="ECO:0000313" key="3">
    <source>
        <dbReference type="Proteomes" id="UP001585080"/>
    </source>
</evidence>
<name>A0ABV5EEJ0_9ACTN</name>
<dbReference type="Pfam" id="PF01636">
    <property type="entry name" value="APH"/>
    <property type="match status" value="1"/>
</dbReference>
<protein>
    <submittedName>
        <fullName evidence="2">Aminoglycoside phosphotransferase family protein</fullName>
        <ecNumber evidence="2">2.7.1.-</ecNumber>
    </submittedName>
</protein>
<keyword evidence="3" id="KW-1185">Reference proteome</keyword>
<proteinExistence type="predicted"/>